<feature type="transmembrane region" description="Helical" evidence="10">
    <location>
        <begin position="577"/>
        <end position="597"/>
    </location>
</feature>
<keyword evidence="8 10" id="KW-0472">Membrane</keyword>
<feature type="region of interest" description="Disordered" evidence="9">
    <location>
        <begin position="45"/>
        <end position="65"/>
    </location>
</feature>
<comment type="subcellular location">
    <subcellularLocation>
        <location evidence="1">Membrane</location>
        <topology evidence="1">Multi-pass membrane protein</topology>
    </subcellularLocation>
</comment>
<evidence type="ECO:0000256" key="5">
    <source>
        <dbReference type="ARBA" id="ARBA00022856"/>
    </source>
</evidence>
<feature type="transmembrane region" description="Helical" evidence="10">
    <location>
        <begin position="421"/>
        <end position="442"/>
    </location>
</feature>
<feature type="transmembrane region" description="Helical" evidence="10">
    <location>
        <begin position="188"/>
        <end position="207"/>
    </location>
</feature>
<dbReference type="InterPro" id="IPR004648">
    <property type="entry name" value="Oligpept_transpt"/>
</dbReference>
<evidence type="ECO:0000256" key="8">
    <source>
        <dbReference type="ARBA" id="ARBA00023136"/>
    </source>
</evidence>
<dbReference type="Pfam" id="PF03169">
    <property type="entry name" value="OPT"/>
    <property type="match status" value="1"/>
</dbReference>
<dbReference type="GO" id="GO:0015031">
    <property type="term" value="P:protein transport"/>
    <property type="evidence" value="ECO:0007669"/>
    <property type="project" value="UniProtKB-KW"/>
</dbReference>
<feature type="transmembrane region" description="Helical" evidence="10">
    <location>
        <begin position="734"/>
        <end position="754"/>
    </location>
</feature>
<protein>
    <submittedName>
        <fullName evidence="11">Sexual differentiation process protein ISP4</fullName>
    </submittedName>
</protein>
<feature type="transmembrane region" description="Helical" evidence="10">
    <location>
        <begin position="491"/>
        <end position="519"/>
    </location>
</feature>
<keyword evidence="5" id="KW-0571">Peptide transport</keyword>
<reference evidence="11" key="1">
    <citation type="submission" date="2014-08" db="EMBL/GenBank/DDBJ databases">
        <authorList>
            <person name="Sharma Rahul"/>
            <person name="Thines Marco"/>
        </authorList>
    </citation>
    <scope>NUCLEOTIDE SEQUENCE</scope>
</reference>
<dbReference type="EMBL" id="LN483345">
    <property type="protein sequence ID" value="CDZ98406.1"/>
    <property type="molecule type" value="Genomic_DNA"/>
</dbReference>
<feature type="transmembrane region" description="Helical" evidence="10">
    <location>
        <begin position="309"/>
        <end position="329"/>
    </location>
</feature>
<feature type="transmembrane region" description="Helical" evidence="10">
    <location>
        <begin position="213"/>
        <end position="232"/>
    </location>
</feature>
<evidence type="ECO:0000256" key="4">
    <source>
        <dbReference type="ARBA" id="ARBA00022692"/>
    </source>
</evidence>
<keyword evidence="4 10" id="KW-0812">Transmembrane</keyword>
<evidence type="ECO:0000256" key="7">
    <source>
        <dbReference type="ARBA" id="ARBA00022989"/>
    </source>
</evidence>
<dbReference type="GO" id="GO:0016020">
    <property type="term" value="C:membrane"/>
    <property type="evidence" value="ECO:0007669"/>
    <property type="project" value="UniProtKB-SubCell"/>
</dbReference>
<dbReference type="PANTHER" id="PTHR22601">
    <property type="entry name" value="ISP4 LIKE PROTEIN"/>
    <property type="match status" value="1"/>
</dbReference>
<evidence type="ECO:0000256" key="10">
    <source>
        <dbReference type="SAM" id="Phobius"/>
    </source>
</evidence>
<dbReference type="GO" id="GO:0035673">
    <property type="term" value="F:oligopeptide transmembrane transporter activity"/>
    <property type="evidence" value="ECO:0007669"/>
    <property type="project" value="InterPro"/>
</dbReference>
<evidence type="ECO:0000256" key="6">
    <source>
        <dbReference type="ARBA" id="ARBA00022927"/>
    </source>
</evidence>
<proteinExistence type="inferred from homology"/>
<keyword evidence="3" id="KW-0813">Transport</keyword>
<comment type="similarity">
    <text evidence="2">Belongs to the oligopeptide OPT transporter family.</text>
</comment>
<feature type="transmembrane region" description="Helical" evidence="10">
    <location>
        <begin position="285"/>
        <end position="303"/>
    </location>
</feature>
<name>A0A0F7SHM1_PHARH</name>
<feature type="transmembrane region" description="Helical" evidence="10">
    <location>
        <begin position="814"/>
        <end position="835"/>
    </location>
</feature>
<evidence type="ECO:0000256" key="3">
    <source>
        <dbReference type="ARBA" id="ARBA00022448"/>
    </source>
</evidence>
<evidence type="ECO:0000313" key="11">
    <source>
        <dbReference type="EMBL" id="CDZ98406.1"/>
    </source>
</evidence>
<dbReference type="NCBIfam" id="TIGR00727">
    <property type="entry name" value="ISP4_OPT"/>
    <property type="match status" value="1"/>
</dbReference>
<dbReference type="AlphaFoldDB" id="A0A0F7SHM1"/>
<evidence type="ECO:0000256" key="9">
    <source>
        <dbReference type="SAM" id="MobiDB-lite"/>
    </source>
</evidence>
<feature type="transmembrane region" description="Helical" evidence="10">
    <location>
        <begin position="390"/>
        <end position="409"/>
    </location>
</feature>
<organism evidence="11">
    <name type="scientific">Phaffia rhodozyma</name>
    <name type="common">Yeast</name>
    <name type="synonym">Xanthophyllomyces dendrorhous</name>
    <dbReference type="NCBI Taxonomy" id="264483"/>
    <lineage>
        <taxon>Eukaryota</taxon>
        <taxon>Fungi</taxon>
        <taxon>Dikarya</taxon>
        <taxon>Basidiomycota</taxon>
        <taxon>Agaricomycotina</taxon>
        <taxon>Tremellomycetes</taxon>
        <taxon>Cystofilobasidiales</taxon>
        <taxon>Mrakiaceae</taxon>
        <taxon>Phaffia</taxon>
    </lineage>
</organism>
<feature type="transmembrane region" description="Helical" evidence="10">
    <location>
        <begin position="661"/>
        <end position="683"/>
    </location>
</feature>
<keyword evidence="7 10" id="KW-1133">Transmembrane helix</keyword>
<dbReference type="InterPro" id="IPR004813">
    <property type="entry name" value="OPT"/>
</dbReference>
<sequence length="879" mass="98866">MLAQRLASRTVMSGERSVGTQTSLSFETSSSIRNEYLAYMEEQDLLEEEEGEGREGESDKGLNGSWIRQSNLSLDELREIHKSHLLDPNYDDSILLRERSALNRWQTSADANSDGVNPEYSLSTLPSGLNWSSSSSRREGEGVSNFSGDDVYTDYGFGEGEEDSVYAEVRAAVSNTDDPTMPVNTIRVWLLGSVGCVVLSGINQFFYFRYPTVTVSALVIQLISYPLGLLMAKLIPSNNSFLNPGPFNIKEHTLITVMAGVAQQTAYATNIITVQRYFYNQVWSFAYQIMLVLSTQLIGFSMGGLLRRFLVYPAAMIWPAALVNTALLNTLHSMSSGGGSYSGSLARDKFFFRAMFLMFLWSWFPSYIFTALSTFDWVTWIVKDNTVVDQIFGFDYGLGLSLLTFDWGIISTIGNPLAMPWWAAANMVFGFGSILCILYPALYYTGAWDAWYLPMVGSGSYDNTATRYNISRILTTDAGFNETAYHEYSQIYLPITFTMAYAVNFAGLTATLVHTFLYYRKTIREQACRSLADETDIHARLMRRYKEVPHLWYLATLVINFSLACGAILGWETHMPFETLILALVIVAVFALPVGIVQAITNQQVALNVISELIIGYIAPGRPISMMIFKTYSYISLSQGINFVSDMKMGHYMKVPPRMMFFAQIHATILAALVQVGVGQWLFTNVPGMCTSSHRKSRTSSTAQFSCLPSEVFGTSSVIWGLVGPARQFSYGKVYHPIIWGFFVGALAPFPFYYLAKRNPNKWYKFVNWPVVFSTTALVPPYLPINVSSFCYTNFLFQYVARKYYFAWWSRYNYILSAALSAGYALAAIVIFFALSFPKDGKVGENTIQTWWGNTVYDKSHPAYKILKDGQRFGPESWT</sequence>
<keyword evidence="6" id="KW-0653">Protein transport</keyword>
<feature type="transmembrane region" description="Helical" evidence="10">
    <location>
        <begin position="350"/>
        <end position="370"/>
    </location>
</feature>
<accession>A0A0F7SHM1</accession>
<feature type="region of interest" description="Disordered" evidence="9">
    <location>
        <begin position="1"/>
        <end position="23"/>
    </location>
</feature>
<dbReference type="NCBIfam" id="TIGR00728">
    <property type="entry name" value="OPT_sfam"/>
    <property type="match status" value="1"/>
</dbReference>
<evidence type="ECO:0000256" key="2">
    <source>
        <dbReference type="ARBA" id="ARBA00008807"/>
    </source>
</evidence>
<feature type="transmembrane region" description="Helical" evidence="10">
    <location>
        <begin position="551"/>
        <end position="571"/>
    </location>
</feature>
<evidence type="ECO:0000256" key="1">
    <source>
        <dbReference type="ARBA" id="ARBA00004141"/>
    </source>
</evidence>